<dbReference type="OrthoDB" id="5365969at2"/>
<dbReference type="Pfam" id="PF13333">
    <property type="entry name" value="rve_2"/>
    <property type="match status" value="1"/>
</dbReference>
<feature type="coiled-coil region" evidence="1">
    <location>
        <begin position="55"/>
        <end position="82"/>
    </location>
</feature>
<dbReference type="Pfam" id="PF01527">
    <property type="entry name" value="HTH_Tnp_1"/>
    <property type="match status" value="1"/>
</dbReference>
<dbReference type="PROSITE" id="PS50994">
    <property type="entry name" value="INTEGRASE"/>
    <property type="match status" value="1"/>
</dbReference>
<evidence type="ECO:0000313" key="4">
    <source>
        <dbReference type="EMBL" id="RRN44488.1"/>
    </source>
</evidence>
<name>A0A3R8LQJ8_9BURK</name>
<evidence type="ECO:0000256" key="1">
    <source>
        <dbReference type="SAM" id="Coils"/>
    </source>
</evidence>
<dbReference type="InterPro" id="IPR012337">
    <property type="entry name" value="RNaseH-like_sf"/>
</dbReference>
<evidence type="ECO:0000313" key="5">
    <source>
        <dbReference type="Proteomes" id="UP000270261"/>
    </source>
</evidence>
<evidence type="ECO:0000259" key="2">
    <source>
        <dbReference type="PROSITE" id="PS50943"/>
    </source>
</evidence>
<dbReference type="PANTHER" id="PTHR46889">
    <property type="entry name" value="TRANSPOSASE INSF FOR INSERTION SEQUENCE IS3B-RELATED"/>
    <property type="match status" value="1"/>
</dbReference>
<comment type="caution">
    <text evidence="4">The sequence shown here is derived from an EMBL/GenBank/DDBJ whole genome shotgun (WGS) entry which is preliminary data.</text>
</comment>
<dbReference type="GO" id="GO:0006313">
    <property type="term" value="P:DNA transposition"/>
    <property type="evidence" value="ECO:0007669"/>
    <property type="project" value="InterPro"/>
</dbReference>
<dbReference type="InterPro" id="IPR036397">
    <property type="entry name" value="RNaseH_sf"/>
</dbReference>
<dbReference type="PANTHER" id="PTHR46889:SF4">
    <property type="entry name" value="TRANSPOSASE INSO FOR INSERTION SEQUENCE ELEMENT IS911B-RELATED"/>
    <property type="match status" value="1"/>
</dbReference>
<dbReference type="Pfam" id="PF13276">
    <property type="entry name" value="HTH_21"/>
    <property type="match status" value="1"/>
</dbReference>
<feature type="domain" description="Integrase catalytic" evidence="3">
    <location>
        <begin position="222"/>
        <end position="385"/>
    </location>
</feature>
<dbReference type="Pfam" id="PF00665">
    <property type="entry name" value="rve"/>
    <property type="match status" value="1"/>
</dbReference>
<organism evidence="4 5">
    <name type="scientific">Lautropia dentalis</name>
    <dbReference type="NCBI Taxonomy" id="2490857"/>
    <lineage>
        <taxon>Bacteria</taxon>
        <taxon>Pseudomonadati</taxon>
        <taxon>Pseudomonadota</taxon>
        <taxon>Betaproteobacteria</taxon>
        <taxon>Burkholderiales</taxon>
        <taxon>Burkholderiaceae</taxon>
        <taxon>Lautropia</taxon>
    </lineage>
</organism>
<dbReference type="GO" id="GO:0015074">
    <property type="term" value="P:DNA integration"/>
    <property type="evidence" value="ECO:0007669"/>
    <property type="project" value="InterPro"/>
</dbReference>
<dbReference type="SUPFAM" id="SSF53098">
    <property type="entry name" value="Ribonuclease H-like"/>
    <property type="match status" value="1"/>
</dbReference>
<keyword evidence="1" id="KW-0175">Coiled coil</keyword>
<gene>
    <name evidence="4" type="ORF">EHV23_14465</name>
</gene>
<dbReference type="AlphaFoldDB" id="A0A3R8LQJ8"/>
<dbReference type="Gene3D" id="3.30.420.10">
    <property type="entry name" value="Ribonuclease H-like superfamily/Ribonuclease H"/>
    <property type="match status" value="1"/>
</dbReference>
<evidence type="ECO:0000259" key="3">
    <source>
        <dbReference type="PROSITE" id="PS50994"/>
    </source>
</evidence>
<dbReference type="EMBL" id="RRUE01000002">
    <property type="protein sequence ID" value="RRN44488.1"/>
    <property type="molecule type" value="Genomic_DNA"/>
</dbReference>
<dbReference type="InterPro" id="IPR002514">
    <property type="entry name" value="Transposase_8"/>
</dbReference>
<dbReference type="GO" id="GO:0004803">
    <property type="term" value="F:transposase activity"/>
    <property type="evidence" value="ECO:0007669"/>
    <property type="project" value="InterPro"/>
</dbReference>
<feature type="domain" description="HTH cro/C1-type" evidence="2">
    <location>
        <begin position="21"/>
        <end position="43"/>
    </location>
</feature>
<keyword evidence="5" id="KW-1185">Reference proteome</keyword>
<reference evidence="4 5" key="1">
    <citation type="submission" date="2018-11" db="EMBL/GenBank/DDBJ databases">
        <title>Genome sequencing of Lautropia sp. KCOM 2505 (= ChDC F240).</title>
        <authorList>
            <person name="Kook J.-K."/>
            <person name="Park S.-N."/>
            <person name="Lim Y.K."/>
        </authorList>
    </citation>
    <scope>NUCLEOTIDE SEQUENCE [LARGE SCALE GENOMIC DNA]</scope>
    <source>
        <strain evidence="4 5">KCOM 2505</strain>
    </source>
</reference>
<sequence>MKQNQSYTAEFRTEAVRMVLEQGLSQAEVAARLGVPKGSLANWVVKAKGPSKPFSGVAEASREELQAEVVRLRRELARAEMEREIGKKGRRVLCEGVPARYAFLKDRVHGKGYPLTVACRALEVSRSGYLAWLKRQPSQRARDDERLRVHIRAAHEAGRQTYGVLRVHALLRHQGQKVGRDRVGRLRREMGLRCRQKRCFRTTTDSAHTLPVAPNLLAQDFSADAPGKVWLTDITYVRTDEGWLYLAGVKDVFTQEIVGYAMSKRMTHELTLEALNRAVRYARPEPGLLHHSDRGSQYCASRYRERLDALGMQVSMSRRGNCYDNAPMESFWGSLKNELLYQRRFATRAQARAAITERIEVFYNRQRLHSALGHQSPVAFRQGLL</sequence>
<dbReference type="InterPro" id="IPR025948">
    <property type="entry name" value="HTH-like_dom"/>
</dbReference>
<protein>
    <submittedName>
        <fullName evidence="4">IS3 family transposase</fullName>
    </submittedName>
</protein>
<dbReference type="InterPro" id="IPR001584">
    <property type="entry name" value="Integrase_cat-core"/>
</dbReference>
<dbReference type="GO" id="GO:0003677">
    <property type="term" value="F:DNA binding"/>
    <property type="evidence" value="ECO:0007669"/>
    <property type="project" value="InterPro"/>
</dbReference>
<dbReference type="InterPro" id="IPR009057">
    <property type="entry name" value="Homeodomain-like_sf"/>
</dbReference>
<proteinExistence type="predicted"/>
<dbReference type="Proteomes" id="UP000270261">
    <property type="component" value="Unassembled WGS sequence"/>
</dbReference>
<dbReference type="InterPro" id="IPR048020">
    <property type="entry name" value="Transpos_IS3"/>
</dbReference>
<dbReference type="NCBIfam" id="NF033516">
    <property type="entry name" value="transpos_IS3"/>
    <property type="match status" value="1"/>
</dbReference>
<dbReference type="InterPro" id="IPR001387">
    <property type="entry name" value="Cro/C1-type_HTH"/>
</dbReference>
<dbReference type="InterPro" id="IPR050900">
    <property type="entry name" value="Transposase_IS3/IS150/IS904"/>
</dbReference>
<dbReference type="SUPFAM" id="SSF46689">
    <property type="entry name" value="Homeodomain-like"/>
    <property type="match status" value="1"/>
</dbReference>
<dbReference type="PROSITE" id="PS50943">
    <property type="entry name" value="HTH_CROC1"/>
    <property type="match status" value="1"/>
</dbReference>
<dbReference type="RefSeq" id="WP_125096680.1">
    <property type="nucleotide sequence ID" value="NZ_RRUE01000002.1"/>
</dbReference>
<dbReference type="Gene3D" id="1.10.10.60">
    <property type="entry name" value="Homeodomain-like"/>
    <property type="match status" value="1"/>
</dbReference>
<accession>A0A3R8LQJ8</accession>